<feature type="compositionally biased region" description="Basic and acidic residues" evidence="1">
    <location>
        <begin position="244"/>
        <end position="258"/>
    </location>
</feature>
<dbReference type="EMBL" id="SNRW01001960">
    <property type="protein sequence ID" value="KAA6394368.1"/>
    <property type="molecule type" value="Genomic_DNA"/>
</dbReference>
<protein>
    <submittedName>
        <fullName evidence="2">Uncharacterized protein</fullName>
    </submittedName>
</protein>
<evidence type="ECO:0000256" key="1">
    <source>
        <dbReference type="SAM" id="MobiDB-lite"/>
    </source>
</evidence>
<feature type="compositionally biased region" description="Basic and acidic residues" evidence="1">
    <location>
        <begin position="39"/>
        <end position="54"/>
    </location>
</feature>
<feature type="non-terminal residue" evidence="2">
    <location>
        <position position="1"/>
    </location>
</feature>
<feature type="region of interest" description="Disordered" evidence="1">
    <location>
        <begin position="99"/>
        <end position="168"/>
    </location>
</feature>
<organism evidence="2 3">
    <name type="scientific">Streblomastix strix</name>
    <dbReference type="NCBI Taxonomy" id="222440"/>
    <lineage>
        <taxon>Eukaryota</taxon>
        <taxon>Metamonada</taxon>
        <taxon>Preaxostyla</taxon>
        <taxon>Oxymonadida</taxon>
        <taxon>Streblomastigidae</taxon>
        <taxon>Streblomastix</taxon>
    </lineage>
</organism>
<feature type="compositionally biased region" description="Acidic residues" evidence="1">
    <location>
        <begin position="55"/>
        <end position="64"/>
    </location>
</feature>
<sequence>DIQGTVGQLTGLQPSSGAQSLSLNAGLRLKETGTISVSNRERTDPQKNEGQKDNAEEEEDEQTDETALIQNNDNRVNVIQQLPVQENLRAQPLNDQGLNAMSQMDKDNTSPAPIGIQEKPKKGKGCNKTKIEGQIVSNKKSQGSNAQTQTQTASTVPKPNAAPKMKPLIGQRYSNQGRSVLRSPSGTERRSVLMRMAPQETEERIGGLIYNEKKNEMGGKSKRFIETWKQIKKEDFINTGFHPRFKDQNRQQGLEENKMIIPFRGTQEEKEAYQEMLKEELEE</sequence>
<reference evidence="2 3" key="1">
    <citation type="submission" date="2019-03" db="EMBL/GenBank/DDBJ databases">
        <title>Single cell metagenomics reveals metabolic interactions within the superorganism composed of flagellate Streblomastix strix and complex community of Bacteroidetes bacteria on its surface.</title>
        <authorList>
            <person name="Treitli S.C."/>
            <person name="Kolisko M."/>
            <person name="Husnik F."/>
            <person name="Keeling P."/>
            <person name="Hampl V."/>
        </authorList>
    </citation>
    <scope>NUCLEOTIDE SEQUENCE [LARGE SCALE GENOMIC DNA]</scope>
    <source>
        <strain evidence="2">ST1C</strain>
    </source>
</reference>
<feature type="region of interest" description="Disordered" evidence="1">
    <location>
        <begin position="1"/>
        <end position="74"/>
    </location>
</feature>
<feature type="compositionally biased region" description="Polar residues" evidence="1">
    <location>
        <begin position="1"/>
        <end position="23"/>
    </location>
</feature>
<evidence type="ECO:0000313" key="2">
    <source>
        <dbReference type="EMBL" id="KAA6394368.1"/>
    </source>
</evidence>
<name>A0A5J4WHR9_9EUKA</name>
<comment type="caution">
    <text evidence="2">The sequence shown here is derived from an EMBL/GenBank/DDBJ whole genome shotgun (WGS) entry which is preliminary data.</text>
</comment>
<dbReference type="Proteomes" id="UP000324800">
    <property type="component" value="Unassembled WGS sequence"/>
</dbReference>
<feature type="compositionally biased region" description="Low complexity" evidence="1">
    <location>
        <begin position="141"/>
        <end position="155"/>
    </location>
</feature>
<gene>
    <name evidence="2" type="ORF">EZS28_010108</name>
</gene>
<evidence type="ECO:0000313" key="3">
    <source>
        <dbReference type="Proteomes" id="UP000324800"/>
    </source>
</evidence>
<dbReference type="AlphaFoldDB" id="A0A5J4WHR9"/>
<dbReference type="OrthoDB" id="2865258at2759"/>
<feature type="region of interest" description="Disordered" evidence="1">
    <location>
        <begin position="242"/>
        <end position="267"/>
    </location>
</feature>
<proteinExistence type="predicted"/>
<accession>A0A5J4WHR9</accession>